<keyword evidence="5 6" id="KW-0472">Membrane</keyword>
<accession>A0A6J7GJL7</accession>
<feature type="transmembrane region" description="Helical" evidence="6">
    <location>
        <begin position="376"/>
        <end position="397"/>
    </location>
</feature>
<feature type="transmembrane region" description="Helical" evidence="6">
    <location>
        <begin position="403"/>
        <end position="422"/>
    </location>
</feature>
<keyword evidence="4 6" id="KW-1133">Transmembrane helix</keyword>
<dbReference type="InterPro" id="IPR050833">
    <property type="entry name" value="Poly_Biosynth_Transport"/>
</dbReference>
<protein>
    <submittedName>
        <fullName evidence="8">Unannotated protein</fullName>
    </submittedName>
</protein>
<feature type="transmembrane region" description="Helical" evidence="6">
    <location>
        <begin position="264"/>
        <end position="287"/>
    </location>
</feature>
<evidence type="ECO:0000256" key="6">
    <source>
        <dbReference type="SAM" id="Phobius"/>
    </source>
</evidence>
<reference evidence="8" key="1">
    <citation type="submission" date="2020-05" db="EMBL/GenBank/DDBJ databases">
        <authorList>
            <person name="Chiriac C."/>
            <person name="Salcher M."/>
            <person name="Ghai R."/>
            <person name="Kavagutti S V."/>
        </authorList>
    </citation>
    <scope>NUCLEOTIDE SEQUENCE</scope>
</reference>
<dbReference type="PANTHER" id="PTHR30250">
    <property type="entry name" value="PST FAMILY PREDICTED COLANIC ACID TRANSPORTER"/>
    <property type="match status" value="1"/>
</dbReference>
<feature type="transmembrane region" description="Helical" evidence="6">
    <location>
        <begin position="188"/>
        <end position="207"/>
    </location>
</feature>
<keyword evidence="3 6" id="KW-0812">Transmembrane</keyword>
<name>A0A6J7GJL7_9ZZZZ</name>
<feature type="transmembrane region" description="Helical" evidence="6">
    <location>
        <begin position="129"/>
        <end position="148"/>
    </location>
</feature>
<comment type="subcellular location">
    <subcellularLocation>
        <location evidence="1">Cell membrane</location>
        <topology evidence="1">Multi-pass membrane protein</topology>
    </subcellularLocation>
</comment>
<dbReference type="GO" id="GO:0005886">
    <property type="term" value="C:plasma membrane"/>
    <property type="evidence" value="ECO:0007669"/>
    <property type="project" value="UniProtKB-SubCell"/>
</dbReference>
<feature type="transmembrane region" description="Helical" evidence="6">
    <location>
        <begin position="347"/>
        <end position="369"/>
    </location>
</feature>
<dbReference type="EMBL" id="CAFBOF010000078">
    <property type="protein sequence ID" value="CAB4990892.1"/>
    <property type="molecule type" value="Genomic_DNA"/>
</dbReference>
<evidence type="ECO:0000256" key="1">
    <source>
        <dbReference type="ARBA" id="ARBA00004651"/>
    </source>
</evidence>
<feature type="transmembrane region" description="Helical" evidence="6">
    <location>
        <begin position="92"/>
        <end position="117"/>
    </location>
</feature>
<evidence type="ECO:0000313" key="8">
    <source>
        <dbReference type="EMBL" id="CAB4907284.1"/>
    </source>
</evidence>
<feature type="transmembrane region" description="Helical" evidence="6">
    <location>
        <begin position="21"/>
        <end position="45"/>
    </location>
</feature>
<keyword evidence="2" id="KW-1003">Cell membrane</keyword>
<evidence type="ECO:0000256" key="3">
    <source>
        <dbReference type="ARBA" id="ARBA00022692"/>
    </source>
</evidence>
<dbReference type="EMBL" id="CAFBPQ010000117">
    <property type="protein sequence ID" value="CAB5034621.1"/>
    <property type="molecule type" value="Genomic_DNA"/>
</dbReference>
<dbReference type="AlphaFoldDB" id="A0A6J7GJL7"/>
<evidence type="ECO:0000313" key="9">
    <source>
        <dbReference type="EMBL" id="CAB4990892.1"/>
    </source>
</evidence>
<feature type="transmembrane region" description="Helical" evidence="6">
    <location>
        <begin position="308"/>
        <end position="335"/>
    </location>
</feature>
<feature type="transmembrane region" description="Helical" evidence="6">
    <location>
        <begin position="51"/>
        <end position="71"/>
    </location>
</feature>
<evidence type="ECO:0000313" key="10">
    <source>
        <dbReference type="EMBL" id="CAB5034621.1"/>
    </source>
</evidence>
<sequence length="447" mass="46125">MAQRTQRLLATARHSVPEGTYAVGAGLLVAGLTAYGFQIISFRALSKPDYAALNALWVFVFVLAPGFFLPLEQEVGRAVSHRQAQDIGGGPVVKRAALAGVALSCGLALITILAALGTPLVETLFEGDAGLAACLIIALFTYCFEHIARGTLSGNHRFGPYGLIIGAEGAVRIVGCIALALAGVSNPVYYGLCLAIPPAIATGIALWGQSGLVKPGPVAPWSEISTNIGYLLMGSLLAQVLSYSPFIGAQLLAGPNDRGKVADLIVGLFLARIPILLFQAVQASLLPRLAALASEGNSADFRDGLKKLIVVVVGIAVIGVIAAATLGAAVGQILFGDKFVLGSRDLALLAAGCGLFIIALTLAQALIALMGHAQAVIAWAAGIVMVIIVTALTGPDLYLRVELGFIAGAATSTALMGLFLGLRLRRELPAGSLASLVEQIEHEPLEI</sequence>
<feature type="transmembrane region" description="Helical" evidence="6">
    <location>
        <begin position="160"/>
        <end position="182"/>
    </location>
</feature>
<dbReference type="EMBL" id="CAFBMM010000037">
    <property type="protein sequence ID" value="CAB4907284.1"/>
    <property type="molecule type" value="Genomic_DNA"/>
</dbReference>
<feature type="transmembrane region" description="Helical" evidence="6">
    <location>
        <begin position="228"/>
        <end position="252"/>
    </location>
</feature>
<evidence type="ECO:0000256" key="4">
    <source>
        <dbReference type="ARBA" id="ARBA00022989"/>
    </source>
</evidence>
<gene>
    <name evidence="7" type="ORF">UFOPK2683_00770</name>
    <name evidence="8" type="ORF">UFOPK3605_00853</name>
    <name evidence="9" type="ORF">UFOPK3897_01721</name>
    <name evidence="10" type="ORF">UFOPK4121_01748</name>
</gene>
<dbReference type="EMBL" id="CAEZYK010000035">
    <property type="protein sequence ID" value="CAB4722882.1"/>
    <property type="molecule type" value="Genomic_DNA"/>
</dbReference>
<organism evidence="8">
    <name type="scientific">freshwater metagenome</name>
    <dbReference type="NCBI Taxonomy" id="449393"/>
    <lineage>
        <taxon>unclassified sequences</taxon>
        <taxon>metagenomes</taxon>
        <taxon>ecological metagenomes</taxon>
    </lineage>
</organism>
<evidence type="ECO:0000256" key="2">
    <source>
        <dbReference type="ARBA" id="ARBA00022475"/>
    </source>
</evidence>
<evidence type="ECO:0000256" key="5">
    <source>
        <dbReference type="ARBA" id="ARBA00023136"/>
    </source>
</evidence>
<dbReference type="PANTHER" id="PTHR30250:SF11">
    <property type="entry name" value="O-ANTIGEN TRANSPORTER-RELATED"/>
    <property type="match status" value="1"/>
</dbReference>
<proteinExistence type="predicted"/>
<evidence type="ECO:0000313" key="7">
    <source>
        <dbReference type="EMBL" id="CAB4722882.1"/>
    </source>
</evidence>